<dbReference type="EMBL" id="MDYO01000001">
    <property type="protein sequence ID" value="OQE04101.1"/>
    <property type="molecule type" value="Genomic_DNA"/>
</dbReference>
<evidence type="ECO:0000259" key="3">
    <source>
        <dbReference type="Pfam" id="PF22939"/>
    </source>
</evidence>
<dbReference type="SUPFAM" id="SSF52540">
    <property type="entry name" value="P-loop containing nucleoside triphosphate hydrolases"/>
    <property type="match status" value="1"/>
</dbReference>
<dbReference type="InterPro" id="IPR054471">
    <property type="entry name" value="GPIID_WHD"/>
</dbReference>
<dbReference type="Pfam" id="PF24809">
    <property type="entry name" value="DUF7708"/>
    <property type="match status" value="1"/>
</dbReference>
<accession>A0A1V6RQP9</accession>
<evidence type="ECO:0000313" key="7">
    <source>
        <dbReference type="Proteomes" id="UP000191612"/>
    </source>
</evidence>
<keyword evidence="1" id="KW-0677">Repeat</keyword>
<gene>
    <name evidence="6" type="ORF">PENSOL_c001G04018</name>
</gene>
<comment type="caution">
    <text evidence="6">The sequence shown here is derived from an EMBL/GenBank/DDBJ whole genome shotgun (WGS) entry which is preliminary data.</text>
</comment>
<dbReference type="Gene3D" id="3.40.50.300">
    <property type="entry name" value="P-loop containing nucleotide triphosphate hydrolases"/>
    <property type="match status" value="1"/>
</dbReference>
<dbReference type="Pfam" id="PF22939">
    <property type="entry name" value="WHD_GPIID"/>
    <property type="match status" value="1"/>
</dbReference>
<evidence type="ECO:0000256" key="1">
    <source>
        <dbReference type="ARBA" id="ARBA00022737"/>
    </source>
</evidence>
<proteinExistence type="predicted"/>
<evidence type="ECO:0000259" key="4">
    <source>
        <dbReference type="Pfam" id="PF24809"/>
    </source>
</evidence>
<dbReference type="Proteomes" id="UP000191612">
    <property type="component" value="Unassembled WGS sequence"/>
</dbReference>
<sequence length="1352" mass="153290">MATITVPSPLAQAIDEFLDDMKASDRKSPFYKEVLTSRSVLALNANPRGVDLCTEELKGFVKELEEQKSASKTLKTLGALAPFINGLVTLMDACSTLVQASPFAVGVALSGARFVLKLANNTNSMFDLVADTMVKIGTYLQCYSKFAVAYKTSDEVRECLVASYKTIVNFWARASKLLSEHVFVSALKNIVGYMTDAVNETVERLAKDCNRVLAITAAEEAIRTHDDRKRGFIEQEKKLKDGIIDWIRAGDDLDLRGQLQMHSERRYGETCEWLFDEPEFQRWRDDLTTNVFWYNAPLGSGKTVLSSAVINHLRMKNLSTAYYFYSFSDFTMRKAMTGPRALAIQLLNIMKTGIPDTVVELYQSEMAQHSRYMHIQSIAEDTVHRILKSCSLVYVVVDGLDECVDDQRMRDMFTKIVTAPVYGTTKWFFTSRNDVNIRNMMKQLKAVTFTPNPSTLSADIKLFLSNGLQSIEGAANHIDYYVEEHIEGSFLYSKFLVDTLQGEGITCDDDIIKAFQEFPKSLTGYYIRTLLKLCERPEREQELVKRVFRILITTVQPITWNELCNALAIRAGAKDHSKGHEPREQQIHSLCGSWLLLDSSSNDSKNNQTVRLAHKTIHDFLTQDSQDLLIDQSIREMEQDKLARIRKFFVNSDDDFRQAGRDCLTFLHYRRYESFATARAILADENNREHSFLRYAAAFWFIHFIDGENHSKEDFEDVRRFLESTNLWTCVAVQSRTVPYLFGHYTQKEVGTYQMGLRQTAWDKEDSFGVPLPTWLEQYPPHGPALDLDFCAFINDWHEVLASRPDILDQCVPLSTMKSKLGGGFPQSERIKVWKSNEKLNLRDISKIRLNSIYLSQGKLLADLIYHNRNEPSDLIHYHPVSIFSKGKATQSTFRPLARLTELNWEETGFQVQESSSMVDILEFDTVSRQLRFTQNGVSKTFSAPNSLAEARPNENWQVKRKDSKATGWGIVALFHISKEPMKQGPTWQCDSSSESDSNSSGSDSGSESGPVSGSSSGSDSDYSDSDSDSDYHSGCNEGRRGDTKSLGKPAGKWMIVYHQSYPPLWIPLVGQNTAGISFAAHPSLPLVIIASTKGQAVIARFDRETWNTVDYPDTTPDKEPLFYQDLRFSSCGKLLHFLDASFTDGADYSECHLRLSTYSISLGHGIPNIEENPTPKPELTYRFGERIESLPPHLSILVHWSDNEVVIALPPLTCEPKLVRFDLHAPNQQVARTLQDPIYFPSSTLSSNPTLLYRHRSSKEHELFLSLERKSPCRSKLKPSEGRARAPDAPPALPVVMRWKIPNDNGWRVWDPERDEKSTDLKLGVDYVRMLRGGFVDGERRFDVPIRSGLD</sequence>
<evidence type="ECO:0000256" key="2">
    <source>
        <dbReference type="SAM" id="MobiDB-lite"/>
    </source>
</evidence>
<protein>
    <recommendedName>
        <fullName evidence="8">NACHT domain-containing protein</fullName>
    </recommendedName>
</protein>
<name>A0A1V6RQP9_9EURO</name>
<dbReference type="STRING" id="60172.A0A1V6RQP9"/>
<dbReference type="InterPro" id="IPR027417">
    <property type="entry name" value="P-loop_NTPase"/>
</dbReference>
<reference evidence="7" key="1">
    <citation type="journal article" date="2017" name="Nat. Microbiol.">
        <title>Global analysis of biosynthetic gene clusters reveals vast potential of secondary metabolite production in Penicillium species.</title>
        <authorList>
            <person name="Nielsen J.C."/>
            <person name="Grijseels S."/>
            <person name="Prigent S."/>
            <person name="Ji B."/>
            <person name="Dainat J."/>
            <person name="Nielsen K.F."/>
            <person name="Frisvad J.C."/>
            <person name="Workman M."/>
            <person name="Nielsen J."/>
        </authorList>
    </citation>
    <scope>NUCLEOTIDE SEQUENCE [LARGE SCALE GENOMIC DNA]</scope>
    <source>
        <strain evidence="7">IBT 29525</strain>
    </source>
</reference>
<evidence type="ECO:0000259" key="5">
    <source>
        <dbReference type="Pfam" id="PF24883"/>
    </source>
</evidence>
<dbReference type="Pfam" id="PF24883">
    <property type="entry name" value="NPHP3_N"/>
    <property type="match status" value="1"/>
</dbReference>
<dbReference type="PANTHER" id="PTHR10039">
    <property type="entry name" value="AMELOGENIN"/>
    <property type="match status" value="1"/>
</dbReference>
<dbReference type="InterPro" id="IPR056884">
    <property type="entry name" value="NPHP3-like_N"/>
</dbReference>
<feature type="domain" description="GPI inositol-deacylase winged helix" evidence="3">
    <location>
        <begin position="539"/>
        <end position="626"/>
    </location>
</feature>
<feature type="domain" description="Nephrocystin 3-like N-terminal" evidence="5">
    <location>
        <begin position="269"/>
        <end position="432"/>
    </location>
</feature>
<dbReference type="PANTHER" id="PTHR10039:SF14">
    <property type="entry name" value="NACHT DOMAIN-CONTAINING PROTEIN"/>
    <property type="match status" value="1"/>
</dbReference>
<feature type="compositionally biased region" description="Low complexity" evidence="2">
    <location>
        <begin position="991"/>
        <end position="1021"/>
    </location>
</feature>
<keyword evidence="7" id="KW-1185">Reference proteome</keyword>
<evidence type="ECO:0000313" key="6">
    <source>
        <dbReference type="EMBL" id="OQE04101.1"/>
    </source>
</evidence>
<feature type="region of interest" description="Disordered" evidence="2">
    <location>
        <begin position="983"/>
        <end position="1046"/>
    </location>
</feature>
<dbReference type="InterPro" id="IPR056125">
    <property type="entry name" value="DUF7708"/>
</dbReference>
<feature type="domain" description="DUF7708" evidence="4">
    <location>
        <begin position="95"/>
        <end position="220"/>
    </location>
</feature>
<organism evidence="6 7">
    <name type="scientific">Penicillium solitum</name>
    <dbReference type="NCBI Taxonomy" id="60172"/>
    <lineage>
        <taxon>Eukaryota</taxon>
        <taxon>Fungi</taxon>
        <taxon>Dikarya</taxon>
        <taxon>Ascomycota</taxon>
        <taxon>Pezizomycotina</taxon>
        <taxon>Eurotiomycetes</taxon>
        <taxon>Eurotiomycetidae</taxon>
        <taxon>Eurotiales</taxon>
        <taxon>Aspergillaceae</taxon>
        <taxon>Penicillium</taxon>
    </lineage>
</organism>
<evidence type="ECO:0008006" key="8">
    <source>
        <dbReference type="Google" id="ProtNLM"/>
    </source>
</evidence>